<name>A0ABV8Q663_9MICO</name>
<dbReference type="EMBL" id="JBHSCN010000003">
    <property type="protein sequence ID" value="MFC4242634.1"/>
    <property type="molecule type" value="Genomic_DNA"/>
</dbReference>
<dbReference type="RefSeq" id="WP_390227503.1">
    <property type="nucleotide sequence ID" value="NZ_JBHSCN010000003.1"/>
</dbReference>
<gene>
    <name evidence="2" type="ORF">ACFOYW_04550</name>
</gene>
<comment type="similarity">
    <text evidence="1">Belongs to the 5'(3')-deoxyribonucleotidase family.</text>
</comment>
<dbReference type="SUPFAM" id="SSF56784">
    <property type="entry name" value="HAD-like"/>
    <property type="match status" value="1"/>
</dbReference>
<comment type="caution">
    <text evidence="2">The sequence shown here is derived from an EMBL/GenBank/DDBJ whole genome shotgun (WGS) entry which is preliminary data.</text>
</comment>
<dbReference type="PANTHER" id="PTHR16504:SF4">
    <property type="entry name" value="5'(3')-DEOXYRIBONUCLEOTIDASE"/>
    <property type="match status" value="1"/>
</dbReference>
<reference evidence="3" key="1">
    <citation type="journal article" date="2019" name="Int. J. Syst. Evol. Microbiol.">
        <title>The Global Catalogue of Microorganisms (GCM) 10K type strain sequencing project: providing services to taxonomists for standard genome sequencing and annotation.</title>
        <authorList>
            <consortium name="The Broad Institute Genomics Platform"/>
            <consortium name="The Broad Institute Genome Sequencing Center for Infectious Disease"/>
            <person name="Wu L."/>
            <person name="Ma J."/>
        </authorList>
    </citation>
    <scope>NUCLEOTIDE SEQUENCE [LARGE SCALE GENOMIC DNA]</scope>
    <source>
        <strain evidence="3">CGMCC 1.10363</strain>
    </source>
</reference>
<keyword evidence="3" id="KW-1185">Reference proteome</keyword>
<dbReference type="InterPro" id="IPR023214">
    <property type="entry name" value="HAD_sf"/>
</dbReference>
<dbReference type="Proteomes" id="UP001595900">
    <property type="component" value="Unassembled WGS sequence"/>
</dbReference>
<accession>A0ABV8Q663</accession>
<protein>
    <submittedName>
        <fullName evidence="2">Uncharacterized protein</fullName>
    </submittedName>
</protein>
<organism evidence="2 3">
    <name type="scientific">Gryllotalpicola reticulitermitis</name>
    <dbReference type="NCBI Taxonomy" id="1184153"/>
    <lineage>
        <taxon>Bacteria</taxon>
        <taxon>Bacillati</taxon>
        <taxon>Actinomycetota</taxon>
        <taxon>Actinomycetes</taxon>
        <taxon>Micrococcales</taxon>
        <taxon>Microbacteriaceae</taxon>
        <taxon>Gryllotalpicola</taxon>
    </lineage>
</organism>
<proteinExistence type="inferred from homology"/>
<dbReference type="Pfam" id="PF06941">
    <property type="entry name" value="NT5C"/>
    <property type="match status" value="1"/>
</dbReference>
<dbReference type="Gene3D" id="3.40.50.1000">
    <property type="entry name" value="HAD superfamily/HAD-like"/>
    <property type="match status" value="1"/>
</dbReference>
<evidence type="ECO:0000313" key="3">
    <source>
        <dbReference type="Proteomes" id="UP001595900"/>
    </source>
</evidence>
<evidence type="ECO:0000256" key="1">
    <source>
        <dbReference type="ARBA" id="ARBA00009589"/>
    </source>
</evidence>
<evidence type="ECO:0000313" key="2">
    <source>
        <dbReference type="EMBL" id="MFC4242634.1"/>
    </source>
</evidence>
<dbReference type="InterPro" id="IPR036412">
    <property type="entry name" value="HAD-like_sf"/>
</dbReference>
<dbReference type="PANTHER" id="PTHR16504">
    <property type="entry name" value="5'(3')-DEOXYRIBONUCLEOTIDASE"/>
    <property type="match status" value="1"/>
</dbReference>
<dbReference type="Gene3D" id="1.10.40.40">
    <property type="entry name" value="Deoxyribonucleotidase, domain 2"/>
    <property type="match status" value="1"/>
</dbReference>
<dbReference type="InterPro" id="IPR010708">
    <property type="entry name" value="5'(3')-deoxyribonucleotidase"/>
</dbReference>
<sequence length="189" mass="21148">MTASDAPICLVDLDNTVVDFFGHLDAGLARLHPDQPLHDRSRFVIWGDDVDRNAAIRDVITEQDFFATMPVYDGARDALIQMQRAGISVVVCTSPMTSNPMSWSAKAAWVRRHLGQRFVEALAIAGDKTLVRGDVLVDDRVGLTGRREPEWQQVFFTQPYNADIDGPHLDRWANWEEVISPLIGGGDFR</sequence>